<dbReference type="SUPFAM" id="SSF53756">
    <property type="entry name" value="UDP-Glycosyltransferase/glycogen phosphorylase"/>
    <property type="match status" value="1"/>
</dbReference>
<feature type="domain" description="Glycosyl transferase family 1" evidence="2">
    <location>
        <begin position="168"/>
        <end position="304"/>
    </location>
</feature>
<dbReference type="CDD" id="cd03801">
    <property type="entry name" value="GT4_PimA-like"/>
    <property type="match status" value="1"/>
</dbReference>
<dbReference type="InterPro" id="IPR001296">
    <property type="entry name" value="Glyco_trans_1"/>
</dbReference>
<dbReference type="PANTHER" id="PTHR46401">
    <property type="entry name" value="GLYCOSYLTRANSFERASE WBBK-RELATED"/>
    <property type="match status" value="1"/>
</dbReference>
<dbReference type="Proteomes" id="UP001400965">
    <property type="component" value="Unassembled WGS sequence"/>
</dbReference>
<protein>
    <recommendedName>
        <fullName evidence="2">Glycosyl transferase family 1 domain-containing protein</fullName>
    </recommendedName>
</protein>
<keyword evidence="4" id="KW-1185">Reference proteome</keyword>
<dbReference type="Gene3D" id="3.40.50.2000">
    <property type="entry name" value="Glycogen Phosphorylase B"/>
    <property type="match status" value="1"/>
</dbReference>
<dbReference type="EMBL" id="BAAACP010000001">
    <property type="protein sequence ID" value="GAA0861358.1"/>
    <property type="molecule type" value="Genomic_DNA"/>
</dbReference>
<dbReference type="PANTHER" id="PTHR46401:SF2">
    <property type="entry name" value="GLYCOSYLTRANSFERASE WBBK-RELATED"/>
    <property type="match status" value="1"/>
</dbReference>
<evidence type="ECO:0000313" key="3">
    <source>
        <dbReference type="EMBL" id="GAA0861358.1"/>
    </source>
</evidence>
<name>A0ABN1LWY8_9FIRM</name>
<evidence type="ECO:0000256" key="1">
    <source>
        <dbReference type="ARBA" id="ARBA00022679"/>
    </source>
</evidence>
<evidence type="ECO:0000313" key="4">
    <source>
        <dbReference type="Proteomes" id="UP001400965"/>
    </source>
</evidence>
<dbReference type="RefSeq" id="WP_346041284.1">
    <property type="nucleotide sequence ID" value="NZ_BAAACP010000001.1"/>
</dbReference>
<comment type="caution">
    <text evidence="3">The sequence shown here is derived from an EMBL/GenBank/DDBJ whole genome shotgun (WGS) entry which is preliminary data.</text>
</comment>
<gene>
    <name evidence="3" type="ORF">GCM10008917_02400</name>
</gene>
<sequence length="390" mass="45513">MDKNKISIYYASKLRGFIKHIVENPPTDIEYVYTENNFYETSSKFKLVLKKLLGGKIGDSLGLILKLNVDNNECDIVQTYNRFIKSSQNYIIMLENPTAIYHYSLNRSKTLLGKRKINTELNRGYLKSIVCTSKACYSTVDLLIQEMPESIIKEQIYPYVPDNTFINEKFISERSYSNELKCLFISSDFKLKSGCEVIEAFEKLNSSINIELTIVTKKSSIPTDYLEKIKNIKNINLLEFNLKYEELQSLYTSNMVLLHTTRQDSTPMVVLEAIKSGMVVLATDLYAIPEMVEDTVNGYLVKPKYRFFNENNLPNPNVWNNRKETIYSSYIDNNIVDFIYEKITYLSSNRDILEEMSKNSYEKATRGEFSESFIKKKWENLYKKIMRELK</sequence>
<organism evidence="3 4">
    <name type="scientific">Paraclostridium tenue</name>
    <dbReference type="NCBI Taxonomy" id="1737"/>
    <lineage>
        <taxon>Bacteria</taxon>
        <taxon>Bacillati</taxon>
        <taxon>Bacillota</taxon>
        <taxon>Clostridia</taxon>
        <taxon>Peptostreptococcales</taxon>
        <taxon>Peptostreptococcaceae</taxon>
        <taxon>Paraclostridium</taxon>
    </lineage>
</organism>
<evidence type="ECO:0000259" key="2">
    <source>
        <dbReference type="Pfam" id="PF00534"/>
    </source>
</evidence>
<proteinExistence type="predicted"/>
<dbReference type="Pfam" id="PF00534">
    <property type="entry name" value="Glycos_transf_1"/>
    <property type="match status" value="1"/>
</dbReference>
<accession>A0ABN1LWY8</accession>
<keyword evidence="1" id="KW-0808">Transferase</keyword>
<reference evidence="3 4" key="1">
    <citation type="journal article" date="2019" name="Int. J. Syst. Evol. Microbiol.">
        <title>The Global Catalogue of Microorganisms (GCM) 10K type strain sequencing project: providing services to taxonomists for standard genome sequencing and annotation.</title>
        <authorList>
            <consortium name="The Broad Institute Genomics Platform"/>
            <consortium name="The Broad Institute Genome Sequencing Center for Infectious Disease"/>
            <person name="Wu L."/>
            <person name="Ma J."/>
        </authorList>
    </citation>
    <scope>NUCLEOTIDE SEQUENCE [LARGE SCALE GENOMIC DNA]</scope>
    <source>
        <strain evidence="3 4">JCM 6486</strain>
    </source>
</reference>